<evidence type="ECO:0000313" key="3">
    <source>
        <dbReference type="Proteomes" id="UP000215441"/>
    </source>
</evidence>
<dbReference type="SUPFAM" id="SSF53474">
    <property type="entry name" value="alpha/beta-Hydrolases"/>
    <property type="match status" value="1"/>
</dbReference>
<gene>
    <name evidence="2" type="ORF">CBY09_12970</name>
</gene>
<comment type="caution">
    <text evidence="2">The sequence shown here is derived from an EMBL/GenBank/DDBJ whole genome shotgun (WGS) entry which is preliminary data.</text>
</comment>
<proteinExistence type="predicted"/>
<dbReference type="GO" id="GO:0016787">
    <property type="term" value="F:hydrolase activity"/>
    <property type="evidence" value="ECO:0007669"/>
    <property type="project" value="UniProtKB-KW"/>
</dbReference>
<dbReference type="PANTHER" id="PTHR43798">
    <property type="entry name" value="MONOACYLGLYCEROL LIPASE"/>
    <property type="match status" value="1"/>
</dbReference>
<dbReference type="PRINTS" id="PR00412">
    <property type="entry name" value="EPOXHYDRLASE"/>
</dbReference>
<feature type="domain" description="AB hydrolase-1" evidence="1">
    <location>
        <begin position="14"/>
        <end position="244"/>
    </location>
</feature>
<accession>A0A235ELF2</accession>
<dbReference type="InterPro" id="IPR050266">
    <property type="entry name" value="AB_hydrolase_sf"/>
</dbReference>
<reference evidence="2 3" key="1">
    <citation type="submission" date="2017-07" db="EMBL/GenBank/DDBJ databases">
        <title>Acidovorax KNDSW TSA 6 genome sequence and assembly.</title>
        <authorList>
            <person name="Mayilraj S."/>
        </authorList>
    </citation>
    <scope>NUCLEOTIDE SEQUENCE [LARGE SCALE GENOMIC DNA]</scope>
    <source>
        <strain evidence="2 3">KNDSW-TSA6</strain>
    </source>
</reference>
<evidence type="ECO:0000259" key="1">
    <source>
        <dbReference type="Pfam" id="PF00561"/>
    </source>
</evidence>
<keyword evidence="2" id="KW-0378">Hydrolase</keyword>
<dbReference type="PANTHER" id="PTHR43798:SF33">
    <property type="entry name" value="HYDROLASE, PUTATIVE (AFU_ORTHOLOGUE AFUA_2G14860)-RELATED"/>
    <property type="match status" value="1"/>
</dbReference>
<dbReference type="GO" id="GO:0016020">
    <property type="term" value="C:membrane"/>
    <property type="evidence" value="ECO:0007669"/>
    <property type="project" value="TreeGrafter"/>
</dbReference>
<dbReference type="OrthoDB" id="9780765at2"/>
<dbReference type="InterPro" id="IPR029058">
    <property type="entry name" value="AB_hydrolase_fold"/>
</dbReference>
<name>A0A235ELF2_9BURK</name>
<evidence type="ECO:0000313" key="2">
    <source>
        <dbReference type="EMBL" id="OYD49858.1"/>
    </source>
</evidence>
<protein>
    <submittedName>
        <fullName evidence="2">Alpha/beta hydrolase</fullName>
    </submittedName>
</protein>
<dbReference type="Proteomes" id="UP000215441">
    <property type="component" value="Unassembled WGS sequence"/>
</dbReference>
<dbReference type="Gene3D" id="3.40.50.1820">
    <property type="entry name" value="alpha/beta hydrolase"/>
    <property type="match status" value="1"/>
</dbReference>
<dbReference type="RefSeq" id="WP_094290014.1">
    <property type="nucleotide sequence ID" value="NZ_JAMXHW010000020.1"/>
</dbReference>
<sequence length="262" mass="27517">MAVLPTFTTLGSGPTVLMLHDADGDHLTFAPQVETLATAGYRAVAWDMPGYGRSAPVEPYTFKALAQSCLALIDALQGGPVALVGHGMGAMVALEAAVRDPSKVRRLVLCAGGPALDAQAVEDWVAPRLRALEALDAGGSMEQLAQTLVPQFIGTGALPEGVRLASHALAQVYPGAYRRALAALPTFDRGAAALAQLTMPALLVGGDLDRCTPPVALEALAQVLPDAATLRLPHVGHWPQLEDPEGFDAALLDFLARRRWLH</sequence>
<dbReference type="InterPro" id="IPR000073">
    <property type="entry name" value="AB_hydrolase_1"/>
</dbReference>
<dbReference type="InterPro" id="IPR000639">
    <property type="entry name" value="Epox_hydrolase-like"/>
</dbReference>
<dbReference type="PRINTS" id="PR00111">
    <property type="entry name" value="ABHYDROLASE"/>
</dbReference>
<keyword evidence="3" id="KW-1185">Reference proteome</keyword>
<organism evidence="2 3">
    <name type="scientific">Acidovorax kalamii</name>
    <dbReference type="NCBI Taxonomy" id="2004485"/>
    <lineage>
        <taxon>Bacteria</taxon>
        <taxon>Pseudomonadati</taxon>
        <taxon>Pseudomonadota</taxon>
        <taxon>Betaproteobacteria</taxon>
        <taxon>Burkholderiales</taxon>
        <taxon>Comamonadaceae</taxon>
        <taxon>Acidovorax</taxon>
    </lineage>
</organism>
<dbReference type="EMBL" id="NOIG01000008">
    <property type="protein sequence ID" value="OYD49858.1"/>
    <property type="molecule type" value="Genomic_DNA"/>
</dbReference>
<dbReference type="AlphaFoldDB" id="A0A235ELF2"/>
<dbReference type="Pfam" id="PF00561">
    <property type="entry name" value="Abhydrolase_1"/>
    <property type="match status" value="1"/>
</dbReference>